<evidence type="ECO:0000313" key="2">
    <source>
        <dbReference type="Proteomes" id="UP001596391"/>
    </source>
</evidence>
<dbReference type="EMBL" id="JBHSWI010000001">
    <property type="protein sequence ID" value="MFC6644157.1"/>
    <property type="molecule type" value="Genomic_DNA"/>
</dbReference>
<name>A0ABW1Z436_9BACT</name>
<dbReference type="Proteomes" id="UP001596391">
    <property type="component" value="Unassembled WGS sequence"/>
</dbReference>
<reference evidence="2" key="1">
    <citation type="journal article" date="2019" name="Int. J. Syst. Evol. Microbiol.">
        <title>The Global Catalogue of Microorganisms (GCM) 10K type strain sequencing project: providing services to taxonomists for standard genome sequencing and annotation.</title>
        <authorList>
            <consortium name="The Broad Institute Genomics Platform"/>
            <consortium name="The Broad Institute Genome Sequencing Center for Infectious Disease"/>
            <person name="Wu L."/>
            <person name="Ma J."/>
        </authorList>
    </citation>
    <scope>NUCLEOTIDE SEQUENCE [LARGE SCALE GENOMIC DNA]</scope>
    <source>
        <strain evidence="2">CGMCC 1.16026</strain>
    </source>
</reference>
<protein>
    <submittedName>
        <fullName evidence="1">Uncharacterized protein</fullName>
    </submittedName>
</protein>
<dbReference type="RefSeq" id="WP_263372107.1">
    <property type="nucleotide sequence ID" value="NZ_JAGSYD010000004.1"/>
</dbReference>
<accession>A0ABW1Z436</accession>
<evidence type="ECO:0000313" key="1">
    <source>
        <dbReference type="EMBL" id="MFC6644157.1"/>
    </source>
</evidence>
<proteinExistence type="predicted"/>
<comment type="caution">
    <text evidence="1">The sequence shown here is derived from an EMBL/GenBank/DDBJ whole genome shotgun (WGS) entry which is preliminary data.</text>
</comment>
<gene>
    <name evidence="1" type="ORF">ACFQBQ_00830</name>
</gene>
<sequence>MQTNTQYESQLVTLAQLLFHEAVEFTEFSMTEGRFALAITERGLGGFIDQPNLDELIGGVLCDADVACRSEKVIDYPAVDQGIYARYRISGPVESLAAIQTTIREMIQSAGGDAIECLESNPSEASFYKAGGRFNNPT</sequence>
<keyword evidence="2" id="KW-1185">Reference proteome</keyword>
<organism evidence="1 2">
    <name type="scientific">Granulicella cerasi</name>
    <dbReference type="NCBI Taxonomy" id="741063"/>
    <lineage>
        <taxon>Bacteria</taxon>
        <taxon>Pseudomonadati</taxon>
        <taxon>Acidobacteriota</taxon>
        <taxon>Terriglobia</taxon>
        <taxon>Terriglobales</taxon>
        <taxon>Acidobacteriaceae</taxon>
        <taxon>Granulicella</taxon>
    </lineage>
</organism>